<evidence type="ECO:0000313" key="1">
    <source>
        <dbReference type="EMBL" id="GFS22666.1"/>
    </source>
</evidence>
<dbReference type="EMBL" id="BMAT01006939">
    <property type="protein sequence ID" value="GFS22666.1"/>
    <property type="molecule type" value="Genomic_DNA"/>
</dbReference>
<keyword evidence="2" id="KW-1185">Reference proteome</keyword>
<sequence>MYADNVDQDFTNVEKMLMERWYPAAVGIFKKEKLAASFDTHESKTAYLTSSSNLLSTMVKQLLVGCLERYLNSFLPENHLLLPHLGMNLTLRDGEMMFDRGLEELENTVLYFVHRLCQTMQKVSISPVSDLCENIQKVSISSVSDLCQTMQKVSTSPVSEICQTIQKVSTPLVSDLCQTMQNVSTSPVSEMCQTI</sequence>
<proteinExistence type="predicted"/>
<dbReference type="AlphaFoldDB" id="A0AAV4JK42"/>
<dbReference type="Proteomes" id="UP000762676">
    <property type="component" value="Unassembled WGS sequence"/>
</dbReference>
<protein>
    <submittedName>
        <fullName evidence="1">Dynein heavy chain 12, axonemal</fullName>
    </submittedName>
</protein>
<reference evidence="1 2" key="1">
    <citation type="journal article" date="2021" name="Elife">
        <title>Chloroplast acquisition without the gene transfer in kleptoplastic sea slugs, Plakobranchus ocellatus.</title>
        <authorList>
            <person name="Maeda T."/>
            <person name="Takahashi S."/>
            <person name="Yoshida T."/>
            <person name="Shimamura S."/>
            <person name="Takaki Y."/>
            <person name="Nagai Y."/>
            <person name="Toyoda A."/>
            <person name="Suzuki Y."/>
            <person name="Arimoto A."/>
            <person name="Ishii H."/>
            <person name="Satoh N."/>
            <person name="Nishiyama T."/>
            <person name="Hasebe M."/>
            <person name="Maruyama T."/>
            <person name="Minagawa J."/>
            <person name="Obokata J."/>
            <person name="Shigenobu S."/>
        </authorList>
    </citation>
    <scope>NUCLEOTIDE SEQUENCE [LARGE SCALE GENOMIC DNA]</scope>
</reference>
<comment type="caution">
    <text evidence="1">The sequence shown here is derived from an EMBL/GenBank/DDBJ whole genome shotgun (WGS) entry which is preliminary data.</text>
</comment>
<evidence type="ECO:0000313" key="2">
    <source>
        <dbReference type="Proteomes" id="UP000762676"/>
    </source>
</evidence>
<gene>
    <name evidence="1" type="ORF">ElyMa_003369900</name>
</gene>
<name>A0AAV4JK42_9GAST</name>
<organism evidence="1 2">
    <name type="scientific">Elysia marginata</name>
    <dbReference type="NCBI Taxonomy" id="1093978"/>
    <lineage>
        <taxon>Eukaryota</taxon>
        <taxon>Metazoa</taxon>
        <taxon>Spiralia</taxon>
        <taxon>Lophotrochozoa</taxon>
        <taxon>Mollusca</taxon>
        <taxon>Gastropoda</taxon>
        <taxon>Heterobranchia</taxon>
        <taxon>Euthyneura</taxon>
        <taxon>Panpulmonata</taxon>
        <taxon>Sacoglossa</taxon>
        <taxon>Placobranchoidea</taxon>
        <taxon>Plakobranchidae</taxon>
        <taxon>Elysia</taxon>
    </lineage>
</organism>
<accession>A0AAV4JK42</accession>